<feature type="transmembrane region" description="Helical" evidence="10">
    <location>
        <begin position="97"/>
        <end position="119"/>
    </location>
</feature>
<keyword evidence="4 10" id="KW-1133">Transmembrane helix</keyword>
<accession>A0A0B4DUW7</accession>
<comment type="catalytic activity">
    <reaction evidence="8">
        <text>fluoride(in) = fluoride(out)</text>
        <dbReference type="Rhea" id="RHEA:76159"/>
        <dbReference type="ChEBI" id="CHEBI:17051"/>
    </reaction>
    <physiologicalReaction direction="left-to-right" evidence="8">
        <dbReference type="Rhea" id="RHEA:76160"/>
    </physiologicalReaction>
</comment>
<dbReference type="PANTHER" id="PTHR28259">
    <property type="entry name" value="FLUORIDE EXPORT PROTEIN 1-RELATED"/>
    <property type="match status" value="1"/>
</dbReference>
<keyword evidence="2 10" id="KW-1003">Cell membrane</keyword>
<keyword evidence="6 10" id="KW-0407">Ion channel</keyword>
<sequence length="125" mass="12720">MNPLEMTALVVGGGLGAGARYVMDAAIMRGRSGAFPIGILLVNVLGSFLLGLVTGLGPNVAPAWASILGVGVLGGFTTFSTVSTETALLAERGRRDWAWINLVGTLVLALIAAAAGLVIGELFPR</sequence>
<dbReference type="InterPro" id="IPR003691">
    <property type="entry name" value="FluC"/>
</dbReference>
<protein>
    <recommendedName>
        <fullName evidence="10">Fluoride-specific ion channel FluC</fullName>
    </recommendedName>
</protein>
<dbReference type="GO" id="GO:0140114">
    <property type="term" value="P:cellular detoxification of fluoride"/>
    <property type="evidence" value="ECO:0007669"/>
    <property type="project" value="UniProtKB-UniRule"/>
</dbReference>
<comment type="activity regulation">
    <text evidence="10">Na(+) is not transported, but it plays an essential structural role and its presence is essential for fluoride channel function.</text>
</comment>
<dbReference type="AlphaFoldDB" id="A0A0B4DUW7"/>
<feature type="transmembrane region" description="Helical" evidence="10">
    <location>
        <begin position="6"/>
        <end position="23"/>
    </location>
</feature>
<evidence type="ECO:0000256" key="3">
    <source>
        <dbReference type="ARBA" id="ARBA00022692"/>
    </source>
</evidence>
<dbReference type="GO" id="GO:0062054">
    <property type="term" value="F:fluoride channel activity"/>
    <property type="evidence" value="ECO:0007669"/>
    <property type="project" value="UniProtKB-UniRule"/>
</dbReference>
<reference evidence="11 12" key="1">
    <citation type="submission" date="2014-12" db="EMBL/GenBank/DDBJ databases">
        <title>Genome sequencing of Microbacterium hominis TPW29.</title>
        <authorList>
            <person name="Tan P.W."/>
            <person name="Chan K.-G."/>
        </authorList>
    </citation>
    <scope>NUCLEOTIDE SEQUENCE [LARGE SCALE GENOMIC DNA]</scope>
    <source>
        <strain evidence="11 12">TPW29</strain>
    </source>
</reference>
<dbReference type="NCBIfam" id="TIGR00494">
    <property type="entry name" value="crcB"/>
    <property type="match status" value="1"/>
</dbReference>
<comment type="function">
    <text evidence="9 10">Fluoride-specific ion channel. Important for reducing fluoride concentration in the cell, thus reducing its toxicity.</text>
</comment>
<keyword evidence="10" id="KW-0479">Metal-binding</keyword>
<dbReference type="EMBL" id="JWSZ01000010">
    <property type="protein sequence ID" value="KIC58048.1"/>
    <property type="molecule type" value="Genomic_DNA"/>
</dbReference>
<evidence type="ECO:0000313" key="12">
    <source>
        <dbReference type="Proteomes" id="UP000031202"/>
    </source>
</evidence>
<evidence type="ECO:0000256" key="2">
    <source>
        <dbReference type="ARBA" id="ARBA00022475"/>
    </source>
</evidence>
<feature type="transmembrane region" description="Helical" evidence="10">
    <location>
        <begin position="35"/>
        <end position="57"/>
    </location>
</feature>
<keyword evidence="10" id="KW-0813">Transport</keyword>
<evidence type="ECO:0000256" key="9">
    <source>
        <dbReference type="ARBA" id="ARBA00049940"/>
    </source>
</evidence>
<dbReference type="PANTHER" id="PTHR28259:SF1">
    <property type="entry name" value="FLUORIDE EXPORT PROTEIN 1-RELATED"/>
    <property type="match status" value="1"/>
</dbReference>
<evidence type="ECO:0000256" key="4">
    <source>
        <dbReference type="ARBA" id="ARBA00022989"/>
    </source>
</evidence>
<evidence type="ECO:0000256" key="7">
    <source>
        <dbReference type="ARBA" id="ARBA00035120"/>
    </source>
</evidence>
<dbReference type="HAMAP" id="MF_00454">
    <property type="entry name" value="FluC"/>
    <property type="match status" value="1"/>
</dbReference>
<keyword evidence="3 10" id="KW-0812">Transmembrane</keyword>
<evidence type="ECO:0000256" key="5">
    <source>
        <dbReference type="ARBA" id="ARBA00023136"/>
    </source>
</evidence>
<feature type="binding site" evidence="10">
    <location>
        <position position="74"/>
    </location>
    <ligand>
        <name>Na(+)</name>
        <dbReference type="ChEBI" id="CHEBI:29101"/>
        <note>structural</note>
    </ligand>
</feature>
<dbReference type="Pfam" id="PF02537">
    <property type="entry name" value="CRCB"/>
    <property type="match status" value="1"/>
</dbReference>
<comment type="caution">
    <text evidence="11">The sequence shown here is derived from an EMBL/GenBank/DDBJ whole genome shotgun (WGS) entry which is preliminary data.</text>
</comment>
<comment type="similarity">
    <text evidence="7 10">Belongs to the fluoride channel Fluc/FEX (TC 1.A.43) family.</text>
</comment>
<evidence type="ECO:0000313" key="11">
    <source>
        <dbReference type="EMBL" id="KIC58048.1"/>
    </source>
</evidence>
<name>A0A0B4DUW7_9MICO</name>
<dbReference type="GO" id="GO:0005886">
    <property type="term" value="C:plasma membrane"/>
    <property type="evidence" value="ECO:0007669"/>
    <property type="project" value="UniProtKB-SubCell"/>
</dbReference>
<keyword evidence="10" id="KW-0915">Sodium</keyword>
<feature type="transmembrane region" description="Helical" evidence="10">
    <location>
        <begin position="63"/>
        <end position="90"/>
    </location>
</feature>
<keyword evidence="10" id="KW-0406">Ion transport</keyword>
<comment type="subcellular location">
    <subcellularLocation>
        <location evidence="1 10">Cell membrane</location>
        <topology evidence="1 10">Multi-pass membrane protein</topology>
    </subcellularLocation>
</comment>
<dbReference type="Proteomes" id="UP000031202">
    <property type="component" value="Unassembled WGS sequence"/>
</dbReference>
<organism evidence="11 12">
    <name type="scientific">Microbacterium hominis</name>
    <dbReference type="NCBI Taxonomy" id="162426"/>
    <lineage>
        <taxon>Bacteria</taxon>
        <taxon>Bacillati</taxon>
        <taxon>Actinomycetota</taxon>
        <taxon>Actinomycetes</taxon>
        <taxon>Micrococcales</taxon>
        <taxon>Microbacteriaceae</taxon>
        <taxon>Microbacterium</taxon>
    </lineage>
</organism>
<evidence type="ECO:0000256" key="6">
    <source>
        <dbReference type="ARBA" id="ARBA00023303"/>
    </source>
</evidence>
<keyword evidence="5 10" id="KW-0472">Membrane</keyword>
<evidence type="ECO:0000256" key="8">
    <source>
        <dbReference type="ARBA" id="ARBA00035585"/>
    </source>
</evidence>
<dbReference type="RefSeq" id="WP_039415399.1">
    <property type="nucleotide sequence ID" value="NZ_JWSZ01000010.1"/>
</dbReference>
<evidence type="ECO:0000256" key="10">
    <source>
        <dbReference type="HAMAP-Rule" id="MF_00454"/>
    </source>
</evidence>
<feature type="binding site" evidence="10">
    <location>
        <position position="77"/>
    </location>
    <ligand>
        <name>Na(+)</name>
        <dbReference type="ChEBI" id="CHEBI:29101"/>
        <note>structural</note>
    </ligand>
</feature>
<proteinExistence type="inferred from homology"/>
<dbReference type="GO" id="GO:0046872">
    <property type="term" value="F:metal ion binding"/>
    <property type="evidence" value="ECO:0007669"/>
    <property type="project" value="UniProtKB-KW"/>
</dbReference>
<evidence type="ECO:0000256" key="1">
    <source>
        <dbReference type="ARBA" id="ARBA00004651"/>
    </source>
</evidence>
<gene>
    <name evidence="10" type="primary">fluC</name>
    <name evidence="10" type="synonym">crcB</name>
    <name evidence="11" type="ORF">RM52_08265</name>
</gene>